<keyword evidence="3" id="KW-1185">Reference proteome</keyword>
<dbReference type="Proteomes" id="UP000309676">
    <property type="component" value="Unassembled WGS sequence"/>
</dbReference>
<comment type="caution">
    <text evidence="2">The sequence shown here is derived from an EMBL/GenBank/DDBJ whole genome shotgun (WGS) entry which is preliminary data.</text>
</comment>
<reference evidence="2 3" key="1">
    <citation type="submission" date="2019-05" db="EMBL/GenBank/DDBJ databases">
        <authorList>
            <person name="Narsing Rao M.P."/>
            <person name="Li W.J."/>
        </authorList>
    </citation>
    <scope>NUCLEOTIDE SEQUENCE [LARGE SCALE GENOMIC DNA]</scope>
    <source>
        <strain evidence="2 3">SYSU_K30003</strain>
    </source>
</reference>
<dbReference type="RefSeq" id="WP_138195863.1">
    <property type="nucleotide sequence ID" value="NZ_VCIW01000014.1"/>
</dbReference>
<name>A0A5R9G7Z1_9BACL</name>
<feature type="transmembrane region" description="Helical" evidence="1">
    <location>
        <begin position="106"/>
        <end position="128"/>
    </location>
</feature>
<gene>
    <name evidence="2" type="ORF">FE782_19190</name>
</gene>
<keyword evidence="1" id="KW-1133">Transmembrane helix</keyword>
<dbReference type="AlphaFoldDB" id="A0A5R9G7Z1"/>
<proteinExistence type="predicted"/>
<evidence type="ECO:0000313" key="3">
    <source>
        <dbReference type="Proteomes" id="UP000309676"/>
    </source>
</evidence>
<evidence type="ECO:0000256" key="1">
    <source>
        <dbReference type="SAM" id="Phobius"/>
    </source>
</evidence>
<organism evidence="2 3">
    <name type="scientific">Paenibacillus antri</name>
    <dbReference type="NCBI Taxonomy" id="2582848"/>
    <lineage>
        <taxon>Bacteria</taxon>
        <taxon>Bacillati</taxon>
        <taxon>Bacillota</taxon>
        <taxon>Bacilli</taxon>
        <taxon>Bacillales</taxon>
        <taxon>Paenibacillaceae</taxon>
        <taxon>Paenibacillus</taxon>
    </lineage>
</organism>
<keyword evidence="1" id="KW-0812">Transmembrane</keyword>
<dbReference type="OrthoDB" id="2678566at2"/>
<accession>A0A5R9G7Z1</accession>
<feature type="transmembrane region" description="Helical" evidence="1">
    <location>
        <begin position="134"/>
        <end position="154"/>
    </location>
</feature>
<feature type="transmembrane region" description="Helical" evidence="1">
    <location>
        <begin position="60"/>
        <end position="80"/>
    </location>
</feature>
<dbReference type="EMBL" id="VCIW01000014">
    <property type="protein sequence ID" value="TLS50496.1"/>
    <property type="molecule type" value="Genomic_DNA"/>
</dbReference>
<evidence type="ECO:0000313" key="2">
    <source>
        <dbReference type="EMBL" id="TLS50496.1"/>
    </source>
</evidence>
<sequence>MSIACTAIILSTFLLRIPFLYSSLIWGTGYLINNVMQGIIVLGITGSGILSTDQLVNSPLLRNLFMLIFFLINLSIVLFIEKKRLGFMFIMNRFRLQKRNIQMKDLFIATLFICTVSLGQLGAVSFMSNKTNEYLLITLLTMIVISLIGLYITYRMNMKEIDERFSSLRGKNR</sequence>
<protein>
    <submittedName>
        <fullName evidence="2">Uncharacterized protein</fullName>
    </submittedName>
</protein>
<keyword evidence="1" id="KW-0472">Membrane</keyword>